<dbReference type="GO" id="GO:0016410">
    <property type="term" value="F:N-acyltransferase activity"/>
    <property type="evidence" value="ECO:0007669"/>
    <property type="project" value="InterPro"/>
</dbReference>
<evidence type="ECO:0000259" key="8">
    <source>
        <dbReference type="Pfam" id="PF04613"/>
    </source>
</evidence>
<dbReference type="InterPro" id="IPR007691">
    <property type="entry name" value="LpxD"/>
</dbReference>
<dbReference type="UniPathway" id="UPA00973"/>
<keyword evidence="5 7" id="KW-0443">Lipid metabolism</keyword>
<dbReference type="NCBIfam" id="TIGR01853">
    <property type="entry name" value="lipid_A_lpxD"/>
    <property type="match status" value="1"/>
</dbReference>
<gene>
    <name evidence="7" type="primary">lpxD</name>
    <name evidence="9" type="ORF">A3835_05530</name>
</gene>
<dbReference type="GO" id="GO:0016020">
    <property type="term" value="C:membrane"/>
    <property type="evidence" value="ECO:0007669"/>
    <property type="project" value="GOC"/>
</dbReference>
<name>A0A1X0U2E5_9BACT</name>
<dbReference type="HAMAP" id="MF_00523">
    <property type="entry name" value="LpxD"/>
    <property type="match status" value="1"/>
</dbReference>
<comment type="similarity">
    <text evidence="7">Belongs to the transferase hexapeptide repeat family. LpxD subfamily.</text>
</comment>
<proteinExistence type="inferred from homology"/>
<dbReference type="CDD" id="cd03352">
    <property type="entry name" value="LbH_LpxD"/>
    <property type="match status" value="1"/>
</dbReference>
<organism evidence="9 10">
    <name type="scientific">Campylobacter concisus</name>
    <dbReference type="NCBI Taxonomy" id="199"/>
    <lineage>
        <taxon>Bacteria</taxon>
        <taxon>Pseudomonadati</taxon>
        <taxon>Campylobacterota</taxon>
        <taxon>Epsilonproteobacteria</taxon>
        <taxon>Campylobacterales</taxon>
        <taxon>Campylobacteraceae</taxon>
        <taxon>Campylobacter</taxon>
    </lineage>
</organism>
<comment type="function">
    <text evidence="7">Catalyzes the N-acylation of UDP-3-O-acylglucosamine using 3-hydroxyacyl-ACP as the acyl donor. Is involved in the biosynthesis of lipid A, a phosphorylated glycolipid that anchors the lipopolysaccharide to the outer membrane of the cell.</text>
</comment>
<keyword evidence="4 7" id="KW-0677">Repeat</keyword>
<evidence type="ECO:0000256" key="1">
    <source>
        <dbReference type="ARBA" id="ARBA00022516"/>
    </source>
</evidence>
<dbReference type="NCBIfam" id="NF002060">
    <property type="entry name" value="PRK00892.1"/>
    <property type="match status" value="1"/>
</dbReference>
<keyword evidence="2 7" id="KW-0441">Lipid A biosynthesis</keyword>
<sequence length="317" mass="33588">MKLSEIALKVNATFSGEDIEIFALNSLKNANKAELTYCDGEKNAKFISNSNAGAILVTKALLHEVPAGMIALVCDNPHLAFALLSKDYAKPLFCEPKPSNIAPSATIMPNVYIGSNVSVGENTIVMAGVFLGDNVTIGKNCIIHPNVVIYNDCVVGNECHLLANCVIGSDGFGYAHTKTGEHVKIYHNGNVVLGDFVEIGACTTIDRGVFESTVIANYTKIDNLVQIGHNCELGNGCLIVSQTGLAGSTILGRNVVMGGQSGSTGHVSVGDFAQIAARGGVSKNLLGGKKYAGAYPIMELSEQFKMQAKILRFFKKN</sequence>
<dbReference type="AlphaFoldDB" id="A0A1X0U2E5"/>
<dbReference type="Pfam" id="PF04613">
    <property type="entry name" value="LpxD"/>
    <property type="match status" value="1"/>
</dbReference>
<evidence type="ECO:0000256" key="3">
    <source>
        <dbReference type="ARBA" id="ARBA00022679"/>
    </source>
</evidence>
<dbReference type="PANTHER" id="PTHR43378:SF2">
    <property type="entry name" value="UDP-3-O-ACYLGLUCOSAMINE N-ACYLTRANSFERASE 1, MITOCHONDRIAL-RELATED"/>
    <property type="match status" value="1"/>
</dbReference>
<evidence type="ECO:0000256" key="5">
    <source>
        <dbReference type="ARBA" id="ARBA00023098"/>
    </source>
</evidence>
<comment type="subunit">
    <text evidence="7">Homotrimer.</text>
</comment>
<comment type="catalytic activity">
    <reaction evidence="7">
        <text>a UDP-3-O-[(3R)-3-hydroxyacyl]-alpha-D-glucosamine + a (3R)-hydroxyacyl-[ACP] = a UDP-2-N,3-O-bis[(3R)-3-hydroxyacyl]-alpha-D-glucosamine + holo-[ACP] + H(+)</text>
        <dbReference type="Rhea" id="RHEA:53836"/>
        <dbReference type="Rhea" id="RHEA-COMP:9685"/>
        <dbReference type="Rhea" id="RHEA-COMP:9945"/>
        <dbReference type="ChEBI" id="CHEBI:15378"/>
        <dbReference type="ChEBI" id="CHEBI:64479"/>
        <dbReference type="ChEBI" id="CHEBI:78827"/>
        <dbReference type="ChEBI" id="CHEBI:137740"/>
        <dbReference type="ChEBI" id="CHEBI:137748"/>
        <dbReference type="EC" id="2.3.1.191"/>
    </reaction>
</comment>
<comment type="pathway">
    <text evidence="7">Bacterial outer membrane biogenesis; LPS lipid A biosynthesis.</text>
</comment>
<evidence type="ECO:0000256" key="7">
    <source>
        <dbReference type="HAMAP-Rule" id="MF_00523"/>
    </source>
</evidence>
<keyword evidence="1 7" id="KW-0444">Lipid biosynthesis</keyword>
<evidence type="ECO:0000256" key="6">
    <source>
        <dbReference type="ARBA" id="ARBA00023315"/>
    </source>
</evidence>
<dbReference type="InterPro" id="IPR001451">
    <property type="entry name" value="Hexapep"/>
</dbReference>
<keyword evidence="3 7" id="KW-0808">Transferase</keyword>
<protein>
    <recommendedName>
        <fullName evidence="7">UDP-3-O-acylglucosamine N-acyltransferase</fullName>
        <ecNumber evidence="7">2.3.1.191</ecNumber>
    </recommendedName>
</protein>
<accession>A0A1X0U2E5</accession>
<evidence type="ECO:0000256" key="4">
    <source>
        <dbReference type="ARBA" id="ARBA00022737"/>
    </source>
</evidence>
<dbReference type="InterPro" id="IPR011004">
    <property type="entry name" value="Trimer_LpxA-like_sf"/>
</dbReference>
<dbReference type="EC" id="2.3.1.191" evidence="7"/>
<dbReference type="Gene3D" id="3.40.1390.10">
    <property type="entry name" value="MurE/MurF, N-terminal domain"/>
    <property type="match status" value="1"/>
</dbReference>
<feature type="domain" description="UDP-3-O-[3-hydroxymyristoyl] glucosamine N-acyltransferase non-repeat region" evidence="8">
    <location>
        <begin position="18"/>
        <end position="85"/>
    </location>
</feature>
<reference evidence="9 10" key="1">
    <citation type="journal article" date="2017" name="Gene Rep">
        <title>The ribosomal RNA operon (rrn) of Campylobacter concisus supports molecular typing to genomospecies level.</title>
        <authorList>
            <person name="Huq M."/>
            <person name="Van T.T.H."/>
            <person name="Gurtler V."/>
            <person name="Elshagmani E."/>
            <person name="Allemailem K.S."/>
            <person name="Smooker P.M."/>
            <person name="Istivan T.S."/>
        </authorList>
    </citation>
    <scope>NUCLEOTIDE SEQUENCE [LARGE SCALE GENOMIC DNA]</scope>
    <source>
        <strain evidence="9 10">RCH 26</strain>
    </source>
</reference>
<feature type="active site" description="Proton acceptor" evidence="7">
    <location>
        <position position="229"/>
    </location>
</feature>
<dbReference type="SUPFAM" id="SSF51161">
    <property type="entry name" value="Trimeric LpxA-like enzymes"/>
    <property type="match status" value="1"/>
</dbReference>
<keyword evidence="6 7" id="KW-0012">Acyltransferase</keyword>
<dbReference type="Gene3D" id="2.160.10.10">
    <property type="entry name" value="Hexapeptide repeat proteins"/>
    <property type="match status" value="1"/>
</dbReference>
<dbReference type="Pfam" id="PF00132">
    <property type="entry name" value="Hexapep"/>
    <property type="match status" value="3"/>
</dbReference>
<evidence type="ECO:0000256" key="2">
    <source>
        <dbReference type="ARBA" id="ARBA00022556"/>
    </source>
</evidence>
<dbReference type="GO" id="GO:0009245">
    <property type="term" value="P:lipid A biosynthetic process"/>
    <property type="evidence" value="ECO:0007669"/>
    <property type="project" value="UniProtKB-UniRule"/>
</dbReference>
<dbReference type="Proteomes" id="UP000192671">
    <property type="component" value="Unassembled WGS sequence"/>
</dbReference>
<dbReference type="PANTHER" id="PTHR43378">
    <property type="entry name" value="UDP-3-O-ACYLGLUCOSAMINE N-ACYLTRANSFERASE"/>
    <property type="match status" value="1"/>
</dbReference>
<dbReference type="InterPro" id="IPR020573">
    <property type="entry name" value="UDP_GlcNAc_AcTrfase_non-rep"/>
</dbReference>
<comment type="caution">
    <text evidence="9">The sequence shown here is derived from an EMBL/GenBank/DDBJ whole genome shotgun (WGS) entry which is preliminary data.</text>
</comment>
<evidence type="ECO:0000313" key="9">
    <source>
        <dbReference type="EMBL" id="ORI07935.1"/>
    </source>
</evidence>
<evidence type="ECO:0000313" key="10">
    <source>
        <dbReference type="Proteomes" id="UP000192671"/>
    </source>
</evidence>
<dbReference type="GO" id="GO:0103118">
    <property type="term" value="F:UDP-3-O-[(3R)-3-hydroxyacyl]-glucosamine N-acyltransferase activity"/>
    <property type="evidence" value="ECO:0007669"/>
    <property type="project" value="UniProtKB-EC"/>
</dbReference>
<dbReference type="EMBL" id="LVWL01000019">
    <property type="protein sequence ID" value="ORI07935.1"/>
    <property type="molecule type" value="Genomic_DNA"/>
</dbReference>